<reference evidence="2" key="1">
    <citation type="submission" date="2022-07" db="EMBL/GenBank/DDBJ databases">
        <title>Pseudosulfitobacter sp. strain AP-MA-4, whole genome sequence.</title>
        <authorList>
            <person name="Jiang Y."/>
        </authorList>
    </citation>
    <scope>NUCLEOTIDE SEQUENCE</scope>
    <source>
        <strain evidence="2">AP-MA-4</strain>
    </source>
</reference>
<dbReference type="RefSeq" id="WP_258294049.1">
    <property type="nucleotide sequence ID" value="NZ_JANKJG010000004.1"/>
</dbReference>
<evidence type="ECO:0000313" key="2">
    <source>
        <dbReference type="EMBL" id="MCR8826359.1"/>
    </source>
</evidence>
<dbReference type="Proteomes" id="UP001165396">
    <property type="component" value="Unassembled WGS sequence"/>
</dbReference>
<evidence type="ECO:0000256" key="1">
    <source>
        <dbReference type="SAM" id="Phobius"/>
    </source>
</evidence>
<proteinExistence type="predicted"/>
<dbReference type="EMBL" id="JANKJG010000004">
    <property type="protein sequence ID" value="MCR8826359.1"/>
    <property type="molecule type" value="Genomic_DNA"/>
</dbReference>
<keyword evidence="3" id="KW-1185">Reference proteome</keyword>
<protein>
    <submittedName>
        <fullName evidence="2">Uncharacterized protein</fullName>
    </submittedName>
</protein>
<keyword evidence="1" id="KW-1133">Transmembrane helix</keyword>
<keyword evidence="1" id="KW-0472">Membrane</keyword>
<comment type="caution">
    <text evidence="2">The sequence shown here is derived from an EMBL/GenBank/DDBJ whole genome shotgun (WGS) entry which is preliminary data.</text>
</comment>
<sequence length="168" mass="18026">MNDWQQIMQTWPAIVLWGLIASGAMATALEGSRLLGFSRMSLPFLFGTVFTMRRAVAMVVGYLAYLLGGWVFAFLYALILQDLGSGSWWIGGLLGLAHGAFLVTVFLPLLPFVHPNVATHYDGPSALSRLEPPGAFGLNYGYATPATTIAAQVLYGVIFSAGYGMTLG</sequence>
<feature type="transmembrane region" description="Helical" evidence="1">
    <location>
        <begin position="14"/>
        <end position="35"/>
    </location>
</feature>
<evidence type="ECO:0000313" key="3">
    <source>
        <dbReference type="Proteomes" id="UP001165396"/>
    </source>
</evidence>
<feature type="transmembrane region" description="Helical" evidence="1">
    <location>
        <begin position="86"/>
        <end position="110"/>
    </location>
</feature>
<gene>
    <name evidence="2" type="ORF">NTA49_07410</name>
</gene>
<feature type="transmembrane region" description="Helical" evidence="1">
    <location>
        <begin position="56"/>
        <end position="80"/>
    </location>
</feature>
<accession>A0ABT1YZS8</accession>
<name>A0ABT1YZS8_9RHOB</name>
<keyword evidence="1" id="KW-0812">Transmembrane</keyword>
<organism evidence="2 3">
    <name type="scientific">Pseudosulfitobacter koreensis</name>
    <dbReference type="NCBI Taxonomy" id="2968472"/>
    <lineage>
        <taxon>Bacteria</taxon>
        <taxon>Pseudomonadati</taxon>
        <taxon>Pseudomonadota</taxon>
        <taxon>Alphaproteobacteria</taxon>
        <taxon>Rhodobacterales</taxon>
        <taxon>Roseobacteraceae</taxon>
        <taxon>Pseudosulfitobacter</taxon>
    </lineage>
</organism>